<dbReference type="STRING" id="559305.F2SCL9"/>
<evidence type="ECO:0000313" key="7">
    <source>
        <dbReference type="EMBL" id="EGD85174.2"/>
    </source>
</evidence>
<dbReference type="Pfam" id="PF07738">
    <property type="entry name" value="Sad1_UNC"/>
    <property type="match status" value="1"/>
</dbReference>
<dbReference type="AlphaFoldDB" id="F2SCL9"/>
<feature type="domain" description="SUN" evidence="6">
    <location>
        <begin position="100"/>
        <end position="304"/>
    </location>
</feature>
<evidence type="ECO:0000256" key="3">
    <source>
        <dbReference type="ARBA" id="ARBA00022989"/>
    </source>
</evidence>
<dbReference type="InParanoid" id="F2SCL9"/>
<dbReference type="GeneID" id="10374861"/>
<keyword evidence="5" id="KW-0732">Signal</keyword>
<dbReference type="InterPro" id="IPR012919">
    <property type="entry name" value="SUN_dom"/>
</dbReference>
<dbReference type="PROSITE" id="PS51469">
    <property type="entry name" value="SUN"/>
    <property type="match status" value="1"/>
</dbReference>
<gene>
    <name evidence="7" type="ORF">TERG_01451</name>
</gene>
<evidence type="ECO:0000256" key="4">
    <source>
        <dbReference type="ARBA" id="ARBA00023136"/>
    </source>
</evidence>
<dbReference type="OrthoDB" id="342281at2759"/>
<feature type="chain" id="PRO_5003285922" description="SUN domain-containing protein" evidence="5">
    <location>
        <begin position="17"/>
        <end position="304"/>
    </location>
</feature>
<dbReference type="VEuPathDB" id="FungiDB:TERG_01451"/>
<dbReference type="Gene3D" id="2.60.120.260">
    <property type="entry name" value="Galactose-binding domain-like"/>
    <property type="match status" value="1"/>
</dbReference>
<keyword evidence="4" id="KW-0472">Membrane</keyword>
<evidence type="ECO:0000259" key="6">
    <source>
        <dbReference type="PROSITE" id="PS51469"/>
    </source>
</evidence>
<evidence type="ECO:0000256" key="5">
    <source>
        <dbReference type="SAM" id="SignalP"/>
    </source>
</evidence>
<sequence length="304" mass="33407">MHVVCILLSIMMALNGYLLRDEIASAARSILYSPSGHYGMPNCTESIGQMLATVDQRLTSMTKEISFLKQEVNKATPPPALPKANPLEPRRPNFFSLGFGATVDPYLSSPTLSSTRSFLDRLRRFAGGIRPGPSPVSALQPWDEIGDCWCASTSTSPASASKKEDKIQLSVELGRPIVPEEVIVEHMPREATLDNGAAAPHLMELWGEYTDANTVDEVRSSLAAVWPGEAESGYAHEPSLGPSFVRLGRWQYDIHAAHHIQRFSVAAASVHDLPATSKVVVVARSNWGQREYTCLYRLRLHGRL</sequence>
<protein>
    <recommendedName>
        <fullName evidence="6">SUN domain-containing protein</fullName>
    </recommendedName>
</protein>
<proteinExistence type="predicted"/>
<name>F2SCL9_TRIRC</name>
<evidence type="ECO:0000313" key="8">
    <source>
        <dbReference type="Proteomes" id="UP000008864"/>
    </source>
</evidence>
<dbReference type="HOGENOM" id="CLU_023584_0_0_1"/>
<dbReference type="InterPro" id="IPR045119">
    <property type="entry name" value="SUN1-5"/>
</dbReference>
<dbReference type="RefSeq" id="XP_003239465.2">
    <property type="nucleotide sequence ID" value="XM_003239417.2"/>
</dbReference>
<evidence type="ECO:0000256" key="1">
    <source>
        <dbReference type="ARBA" id="ARBA00004370"/>
    </source>
</evidence>
<feature type="signal peptide" evidence="5">
    <location>
        <begin position="1"/>
        <end position="16"/>
    </location>
</feature>
<reference evidence="8" key="1">
    <citation type="journal article" date="2012" name="MBio">
        <title>Comparative genome analysis of Trichophyton rubrum and related dermatophytes reveals candidate genes involved in infection.</title>
        <authorList>
            <person name="Martinez D.A."/>
            <person name="Oliver B.G."/>
            <person name="Graeser Y."/>
            <person name="Goldberg J.M."/>
            <person name="Li W."/>
            <person name="Martinez-Rossi N.M."/>
            <person name="Monod M."/>
            <person name="Shelest E."/>
            <person name="Barton R.C."/>
            <person name="Birch E."/>
            <person name="Brakhage A.A."/>
            <person name="Chen Z."/>
            <person name="Gurr S.J."/>
            <person name="Heiman D."/>
            <person name="Heitman J."/>
            <person name="Kosti I."/>
            <person name="Rossi A."/>
            <person name="Saif S."/>
            <person name="Samalova M."/>
            <person name="Saunders C.W."/>
            <person name="Shea T."/>
            <person name="Summerbell R.C."/>
            <person name="Xu J."/>
            <person name="Young S."/>
            <person name="Zeng Q."/>
            <person name="Birren B.W."/>
            <person name="Cuomo C.A."/>
            <person name="White T.C."/>
        </authorList>
    </citation>
    <scope>NUCLEOTIDE SEQUENCE [LARGE SCALE GENOMIC DNA]</scope>
    <source>
        <strain evidence="8">ATCC MYA-4607 / CBS 118892</strain>
    </source>
</reference>
<keyword evidence="2" id="KW-0812">Transmembrane</keyword>
<dbReference type="EMBL" id="GG700648">
    <property type="protein sequence ID" value="EGD85174.2"/>
    <property type="molecule type" value="Genomic_DNA"/>
</dbReference>
<accession>F2SCL9</accession>
<evidence type="ECO:0000256" key="2">
    <source>
        <dbReference type="ARBA" id="ARBA00022692"/>
    </source>
</evidence>
<comment type="subcellular location">
    <subcellularLocation>
        <location evidence="1">Membrane</location>
    </subcellularLocation>
</comment>
<dbReference type="eggNOG" id="ENOG502SU65">
    <property type="taxonomic scope" value="Eukaryota"/>
</dbReference>
<dbReference type="Proteomes" id="UP000008864">
    <property type="component" value="Unassembled WGS sequence"/>
</dbReference>
<dbReference type="GO" id="GO:0034993">
    <property type="term" value="C:meiotic nuclear membrane microtubule tethering complex"/>
    <property type="evidence" value="ECO:0007669"/>
    <property type="project" value="TreeGrafter"/>
</dbReference>
<dbReference type="PANTHER" id="PTHR12911:SF8">
    <property type="entry name" value="KLAROID PROTEIN-RELATED"/>
    <property type="match status" value="1"/>
</dbReference>
<dbReference type="GO" id="GO:0043495">
    <property type="term" value="F:protein-membrane adaptor activity"/>
    <property type="evidence" value="ECO:0007669"/>
    <property type="project" value="TreeGrafter"/>
</dbReference>
<keyword evidence="3" id="KW-1133">Transmembrane helix</keyword>
<keyword evidence="8" id="KW-1185">Reference proteome</keyword>
<dbReference type="PANTHER" id="PTHR12911">
    <property type="entry name" value="SAD1/UNC-84-LIKE PROTEIN-RELATED"/>
    <property type="match status" value="1"/>
</dbReference>
<organism evidence="7 8">
    <name type="scientific">Trichophyton rubrum (strain ATCC MYA-4607 / CBS 118892)</name>
    <name type="common">Athlete's foot fungus</name>
    <dbReference type="NCBI Taxonomy" id="559305"/>
    <lineage>
        <taxon>Eukaryota</taxon>
        <taxon>Fungi</taxon>
        <taxon>Dikarya</taxon>
        <taxon>Ascomycota</taxon>
        <taxon>Pezizomycotina</taxon>
        <taxon>Eurotiomycetes</taxon>
        <taxon>Eurotiomycetidae</taxon>
        <taxon>Onygenales</taxon>
        <taxon>Arthrodermataceae</taxon>
        <taxon>Trichophyton</taxon>
    </lineage>
</organism>